<feature type="chain" id="PRO_5043490211" evidence="2">
    <location>
        <begin position="26"/>
        <end position="202"/>
    </location>
</feature>
<keyword evidence="2" id="KW-0732">Signal</keyword>
<sequence>MKLITGIRGAALAAALATAAGLAFAQSPSQGVAASAGAADAASAAAPQADAPPPAAPLKPNPAYARLPRYEGTVGGRQVVVRLGPKTDEPGVHGECQYLDTGAVVLLAGDRDGDTLEIEESDDGTNITGVWIGRFDALGGLSADRMNADQSDPLPVALRPAGGAPAPSHAAGAQPAPAAAGAPQAGVRGQSIDGVSNLRTAE</sequence>
<dbReference type="RefSeq" id="WP_006026936.1">
    <property type="nucleotide sequence ID" value="NZ_CP013380.1"/>
</dbReference>
<dbReference type="KEGG" id="bhg:I6G56_11810"/>
<feature type="signal peptide" evidence="2">
    <location>
        <begin position="1"/>
        <end position="25"/>
    </location>
</feature>
<accession>A0A7T2WX69</accession>
<protein>
    <submittedName>
        <fullName evidence="3">Uncharacterized protein</fullName>
    </submittedName>
</protein>
<feature type="compositionally biased region" description="Low complexity" evidence="1">
    <location>
        <begin position="160"/>
        <end position="186"/>
    </location>
</feature>
<feature type="compositionally biased region" description="Low complexity" evidence="1">
    <location>
        <begin position="35"/>
        <end position="49"/>
    </location>
</feature>
<reference evidence="3 4" key="1">
    <citation type="submission" date="2020-12" db="EMBL/GenBank/DDBJ databases">
        <title>FDA dAtabase for Regulatory Grade micrObial Sequences (FDA-ARGOS): Supporting development and validation of Infectious Disease Dx tests.</title>
        <authorList>
            <person name="Nelson B."/>
            <person name="Plummer A."/>
            <person name="Tallon L."/>
            <person name="Sadzewicz L."/>
            <person name="Zhao X."/>
            <person name="Boylan J."/>
            <person name="Ott S."/>
            <person name="Bowen H."/>
            <person name="Vavikolanu K."/>
            <person name="Mehta A."/>
            <person name="Aluvathingal J."/>
            <person name="Nadendla S."/>
            <person name="Myers T."/>
            <person name="Yan Y."/>
            <person name="Sichtig H."/>
        </authorList>
    </citation>
    <scope>NUCLEOTIDE SEQUENCE [LARGE SCALE GENOMIC DNA]</scope>
    <source>
        <strain evidence="3 4">FDAARGOS_899</strain>
    </source>
</reference>
<organism evidence="3 4">
    <name type="scientific">Burkholderia humptydooensis</name>
    <dbReference type="NCBI Taxonomy" id="430531"/>
    <lineage>
        <taxon>Bacteria</taxon>
        <taxon>Pseudomonadati</taxon>
        <taxon>Pseudomonadota</taxon>
        <taxon>Betaproteobacteria</taxon>
        <taxon>Burkholderiales</taxon>
        <taxon>Burkholderiaceae</taxon>
        <taxon>Burkholderia</taxon>
        <taxon>pseudomallei group</taxon>
    </lineage>
</organism>
<evidence type="ECO:0000256" key="1">
    <source>
        <dbReference type="SAM" id="MobiDB-lite"/>
    </source>
</evidence>
<feature type="region of interest" description="Disordered" evidence="1">
    <location>
        <begin position="35"/>
        <end position="62"/>
    </location>
</feature>
<evidence type="ECO:0000256" key="2">
    <source>
        <dbReference type="SAM" id="SignalP"/>
    </source>
</evidence>
<evidence type="ECO:0000313" key="4">
    <source>
        <dbReference type="Proteomes" id="UP000594943"/>
    </source>
</evidence>
<feature type="region of interest" description="Disordered" evidence="1">
    <location>
        <begin position="150"/>
        <end position="202"/>
    </location>
</feature>
<dbReference type="Proteomes" id="UP000594943">
    <property type="component" value="Chromosome 1"/>
</dbReference>
<feature type="compositionally biased region" description="Polar residues" evidence="1">
    <location>
        <begin position="193"/>
        <end position="202"/>
    </location>
</feature>
<dbReference type="EMBL" id="CP065686">
    <property type="protein sequence ID" value="QPS42313.1"/>
    <property type="molecule type" value="Genomic_DNA"/>
</dbReference>
<name>A0A7U4SRZ6_9BURK</name>
<gene>
    <name evidence="3" type="ORF">I6G56_11810</name>
</gene>
<feature type="compositionally biased region" description="Pro residues" evidence="1">
    <location>
        <begin position="50"/>
        <end position="60"/>
    </location>
</feature>
<proteinExistence type="predicted"/>
<evidence type="ECO:0000313" key="3">
    <source>
        <dbReference type="EMBL" id="QPS42313.1"/>
    </source>
</evidence>
<dbReference type="AlphaFoldDB" id="A0A7U4SRZ6"/>
<accession>A0A7U4SRZ6</accession>